<feature type="domain" description="Cytochrome c" evidence="8">
    <location>
        <begin position="9"/>
        <end position="99"/>
    </location>
</feature>
<dbReference type="PROSITE" id="PS51007">
    <property type="entry name" value="CYTC"/>
    <property type="match status" value="1"/>
</dbReference>
<dbReference type="GO" id="GO:0009055">
    <property type="term" value="F:electron transfer activity"/>
    <property type="evidence" value="ECO:0007669"/>
    <property type="project" value="InterPro"/>
</dbReference>
<evidence type="ECO:0000256" key="6">
    <source>
        <dbReference type="PROSITE-ProRule" id="PRU00433"/>
    </source>
</evidence>
<keyword evidence="4" id="KW-0249">Electron transport</keyword>
<keyword evidence="7" id="KW-0732">Signal</keyword>
<dbReference type="Proteomes" id="UP000503162">
    <property type="component" value="Chromosome"/>
</dbReference>
<evidence type="ECO:0000259" key="8">
    <source>
        <dbReference type="PROSITE" id="PS51007"/>
    </source>
</evidence>
<dbReference type="GO" id="GO:0020037">
    <property type="term" value="F:heme binding"/>
    <property type="evidence" value="ECO:0007669"/>
    <property type="project" value="InterPro"/>
</dbReference>
<keyword evidence="2 6" id="KW-0349">Heme</keyword>
<proteinExistence type="predicted"/>
<accession>A0A6G8ICY4</accession>
<keyword evidence="5 6" id="KW-0408">Iron</keyword>
<name>A0A6G8ICY4_9BURK</name>
<dbReference type="Gene3D" id="1.10.760.10">
    <property type="entry name" value="Cytochrome c-like domain"/>
    <property type="match status" value="1"/>
</dbReference>
<evidence type="ECO:0000313" key="10">
    <source>
        <dbReference type="Proteomes" id="UP000503162"/>
    </source>
</evidence>
<dbReference type="InterPro" id="IPR036909">
    <property type="entry name" value="Cyt_c-like_dom_sf"/>
</dbReference>
<dbReference type="InterPro" id="IPR050597">
    <property type="entry name" value="Cytochrome_c_Oxidase_Subunit"/>
</dbReference>
<evidence type="ECO:0000256" key="3">
    <source>
        <dbReference type="ARBA" id="ARBA00022723"/>
    </source>
</evidence>
<dbReference type="PANTHER" id="PTHR33751">
    <property type="entry name" value="CBB3-TYPE CYTOCHROME C OXIDASE SUBUNIT FIXP"/>
    <property type="match status" value="1"/>
</dbReference>
<dbReference type="KEGG" id="hcz:G9Q37_01505"/>
<dbReference type="RefSeq" id="WP_166223524.1">
    <property type="nucleotide sequence ID" value="NZ_CP049989.1"/>
</dbReference>
<evidence type="ECO:0000313" key="9">
    <source>
        <dbReference type="EMBL" id="QIM50896.1"/>
    </source>
</evidence>
<reference evidence="9 10" key="1">
    <citation type="submission" date="2020-03" db="EMBL/GenBank/DDBJ databases">
        <title>Hydrogenophaga sp. nov. isolated from cyanobacterial mat.</title>
        <authorList>
            <person name="Thorat V."/>
            <person name="Kirdat K."/>
            <person name="Tiwarekar B."/>
            <person name="Costa E.D."/>
            <person name="Yadav A."/>
        </authorList>
    </citation>
    <scope>NUCLEOTIDE SEQUENCE [LARGE SCALE GENOMIC DNA]</scope>
    <source>
        <strain evidence="9 10">BA0156</strain>
    </source>
</reference>
<evidence type="ECO:0000256" key="1">
    <source>
        <dbReference type="ARBA" id="ARBA00022448"/>
    </source>
</evidence>
<dbReference type="Pfam" id="PF13442">
    <property type="entry name" value="Cytochrome_CBB3"/>
    <property type="match status" value="1"/>
</dbReference>
<dbReference type="EMBL" id="CP049989">
    <property type="protein sequence ID" value="QIM50896.1"/>
    <property type="molecule type" value="Genomic_DNA"/>
</dbReference>
<feature type="signal peptide" evidence="7">
    <location>
        <begin position="1"/>
        <end position="22"/>
    </location>
</feature>
<dbReference type="GO" id="GO:0046872">
    <property type="term" value="F:metal ion binding"/>
    <property type="evidence" value="ECO:0007669"/>
    <property type="project" value="UniProtKB-KW"/>
</dbReference>
<feature type="chain" id="PRO_5026336818" evidence="7">
    <location>
        <begin position="23"/>
        <end position="100"/>
    </location>
</feature>
<protein>
    <submittedName>
        <fullName evidence="9">Class I cytochrome c</fullName>
    </submittedName>
</protein>
<keyword evidence="3 6" id="KW-0479">Metal-binding</keyword>
<keyword evidence="10" id="KW-1185">Reference proteome</keyword>
<evidence type="ECO:0000256" key="7">
    <source>
        <dbReference type="SAM" id="SignalP"/>
    </source>
</evidence>
<dbReference type="InterPro" id="IPR009056">
    <property type="entry name" value="Cyt_c-like_dom"/>
</dbReference>
<evidence type="ECO:0000256" key="4">
    <source>
        <dbReference type="ARBA" id="ARBA00022982"/>
    </source>
</evidence>
<organism evidence="9 10">
    <name type="scientific">Hydrogenophaga crocea</name>
    <dbReference type="NCBI Taxonomy" id="2716225"/>
    <lineage>
        <taxon>Bacteria</taxon>
        <taxon>Pseudomonadati</taxon>
        <taxon>Pseudomonadota</taxon>
        <taxon>Betaproteobacteria</taxon>
        <taxon>Burkholderiales</taxon>
        <taxon>Comamonadaceae</taxon>
        <taxon>Hydrogenophaga</taxon>
    </lineage>
</organism>
<dbReference type="PANTHER" id="PTHR33751:SF9">
    <property type="entry name" value="CYTOCHROME C4"/>
    <property type="match status" value="1"/>
</dbReference>
<dbReference type="SUPFAM" id="SSF46626">
    <property type="entry name" value="Cytochrome c"/>
    <property type="match status" value="1"/>
</dbReference>
<keyword evidence="1" id="KW-0813">Transport</keyword>
<evidence type="ECO:0000256" key="5">
    <source>
        <dbReference type="ARBA" id="ARBA00023004"/>
    </source>
</evidence>
<dbReference type="AlphaFoldDB" id="A0A6G8ICY4"/>
<sequence length="100" mass="10844">MRNTRRWLAAAALLASAFSAQAQVDQVKVWAAACANCHGTNGRAEPGMIGLAGRDKNELQQQLLAFKNGQRPATIMHQLSKGYSDEQLAQIAAYFAAQKK</sequence>
<gene>
    <name evidence="9" type="ORF">G9Q37_01505</name>
</gene>
<evidence type="ECO:0000256" key="2">
    <source>
        <dbReference type="ARBA" id="ARBA00022617"/>
    </source>
</evidence>